<dbReference type="EMBL" id="QQZY01000005">
    <property type="protein sequence ID" value="RDI74163.1"/>
    <property type="molecule type" value="Genomic_DNA"/>
</dbReference>
<evidence type="ECO:0000256" key="2">
    <source>
        <dbReference type="ARBA" id="ARBA00022741"/>
    </source>
</evidence>
<dbReference type="AlphaFoldDB" id="A0A7M2YVK3"/>
<reference evidence="8 9" key="1">
    <citation type="submission" date="2018-07" db="EMBL/GenBank/DDBJ databases">
        <title>High-quality-draft genome sequence of Gaiella occulta.</title>
        <authorList>
            <person name="Severino R."/>
            <person name="Froufe H.J.C."/>
            <person name="Rainey F.A."/>
            <person name="Barroso C."/>
            <person name="Albuquerque L."/>
            <person name="Lobo-Da-Cunha A."/>
            <person name="Da Costa M.S."/>
            <person name="Egas C."/>
        </authorList>
    </citation>
    <scope>NUCLEOTIDE SEQUENCE [LARGE SCALE GENOMIC DNA]</scope>
    <source>
        <strain evidence="8 9">F2-233</strain>
    </source>
</reference>
<dbReference type="PANTHER" id="PTHR42961:SF2">
    <property type="entry name" value="IRON-SULFUR PROTEIN NUBPL"/>
    <property type="match status" value="1"/>
</dbReference>
<keyword evidence="9" id="KW-1185">Reference proteome</keyword>
<keyword evidence="5 6" id="KW-0411">Iron-sulfur</keyword>
<dbReference type="PANTHER" id="PTHR42961">
    <property type="entry name" value="IRON-SULFUR PROTEIN NUBPL"/>
    <property type="match status" value="1"/>
</dbReference>
<dbReference type="Pfam" id="PF01883">
    <property type="entry name" value="FeS_assembly_P"/>
    <property type="match status" value="1"/>
</dbReference>
<sequence length="360" mass="37986">MEPSRDAILKALESVIDPELHKPVTELEMVRDVVVDGGGHVDVTIALTVAGCPLRSSFEDQVQRFVGAVDGVTSVRLRFDVMSPEEKAALSSRLRGGRPEKTISIDAATRVLAVASGKGGVGKSTLTANLAAALAARGERVGVLDADVYGHSIPHMLGVHQRPVVVDTMIVPPVRGTLKLMSIGFFLDENSPVMWRGPMLHRALEQFLSDVHWGELETLLVDMPPGTGDVAISLGQLLPRAEVVIVTTPQAAAQEVAVRAAQMAQKVGMRTVGVVENMSYLVGSGQEIFGSGGGQRLADEIGVPLLGSIPLDPVLREAADAGTPVFEAAPDSEAAAAIAALAERVQRTRRGIRKALTVLS</sequence>
<dbReference type="Proteomes" id="UP000254134">
    <property type="component" value="Unassembled WGS sequence"/>
</dbReference>
<comment type="subunit">
    <text evidence="6">Homodimer.</text>
</comment>
<keyword evidence="4 6" id="KW-0408">Iron</keyword>
<evidence type="ECO:0000256" key="5">
    <source>
        <dbReference type="ARBA" id="ARBA00023014"/>
    </source>
</evidence>
<feature type="domain" description="MIP18 family-like" evidence="7">
    <location>
        <begin position="5"/>
        <end position="75"/>
    </location>
</feature>
<organism evidence="8 9">
    <name type="scientific">Gaiella occulta</name>
    <dbReference type="NCBI Taxonomy" id="1002870"/>
    <lineage>
        <taxon>Bacteria</taxon>
        <taxon>Bacillati</taxon>
        <taxon>Actinomycetota</taxon>
        <taxon>Thermoleophilia</taxon>
        <taxon>Gaiellales</taxon>
        <taxon>Gaiellaceae</taxon>
        <taxon>Gaiella</taxon>
    </lineage>
</organism>
<evidence type="ECO:0000256" key="1">
    <source>
        <dbReference type="ARBA" id="ARBA00022723"/>
    </source>
</evidence>
<dbReference type="SUPFAM" id="SSF52540">
    <property type="entry name" value="P-loop containing nucleoside triphosphate hydrolases"/>
    <property type="match status" value="1"/>
</dbReference>
<proteinExistence type="inferred from homology"/>
<dbReference type="GO" id="GO:0051539">
    <property type="term" value="F:4 iron, 4 sulfur cluster binding"/>
    <property type="evidence" value="ECO:0007669"/>
    <property type="project" value="TreeGrafter"/>
</dbReference>
<dbReference type="Pfam" id="PF10609">
    <property type="entry name" value="ParA"/>
    <property type="match status" value="1"/>
</dbReference>
<comment type="function">
    <text evidence="6">Binds and transfers iron-sulfur (Fe-S) clusters to target apoproteins. Can hydrolyze ATP.</text>
</comment>
<evidence type="ECO:0000256" key="4">
    <source>
        <dbReference type="ARBA" id="ARBA00023004"/>
    </source>
</evidence>
<comment type="caution">
    <text evidence="8">The sequence shown here is derived from an EMBL/GenBank/DDBJ whole genome shotgun (WGS) entry which is preliminary data.</text>
</comment>
<dbReference type="InterPro" id="IPR033756">
    <property type="entry name" value="YlxH/NBP35"/>
</dbReference>
<evidence type="ECO:0000256" key="3">
    <source>
        <dbReference type="ARBA" id="ARBA00022840"/>
    </source>
</evidence>
<dbReference type="InterPro" id="IPR019591">
    <property type="entry name" value="Mrp/NBP35_ATP-bd"/>
</dbReference>
<keyword evidence="3 6" id="KW-0067">ATP-binding</keyword>
<dbReference type="CDD" id="cd02037">
    <property type="entry name" value="Mrp_NBP35"/>
    <property type="match status" value="1"/>
</dbReference>
<keyword evidence="1 6" id="KW-0479">Metal-binding</keyword>
<accession>A0A7M2YVK3</accession>
<dbReference type="InterPro" id="IPR044304">
    <property type="entry name" value="NUBPL-like"/>
</dbReference>
<dbReference type="RefSeq" id="WP_114796670.1">
    <property type="nucleotide sequence ID" value="NZ_QQZY01000005.1"/>
</dbReference>
<dbReference type="GO" id="GO:0046872">
    <property type="term" value="F:metal ion binding"/>
    <property type="evidence" value="ECO:0007669"/>
    <property type="project" value="UniProtKB-KW"/>
</dbReference>
<dbReference type="Gene3D" id="3.30.300.130">
    <property type="entry name" value="Fe-S cluster assembly (FSCA)"/>
    <property type="match status" value="1"/>
</dbReference>
<evidence type="ECO:0000259" key="7">
    <source>
        <dbReference type="Pfam" id="PF01883"/>
    </source>
</evidence>
<dbReference type="InterPro" id="IPR002744">
    <property type="entry name" value="MIP18-like"/>
</dbReference>
<dbReference type="InterPro" id="IPR034904">
    <property type="entry name" value="FSCA_dom_sf"/>
</dbReference>
<dbReference type="FunFam" id="3.40.50.300:FF:001119">
    <property type="entry name" value="Iron-sulfur cluster carrier protein"/>
    <property type="match status" value="1"/>
</dbReference>
<protein>
    <recommendedName>
        <fullName evidence="6">Iron-sulfur cluster carrier protein</fullName>
    </recommendedName>
</protein>
<keyword evidence="6" id="KW-0378">Hydrolase</keyword>
<dbReference type="SUPFAM" id="SSF117916">
    <property type="entry name" value="Fe-S cluster assembly (FSCA) domain-like"/>
    <property type="match status" value="1"/>
</dbReference>
<comment type="similarity">
    <text evidence="6">Belongs to the Mrp/NBP35 ATP-binding proteins family.</text>
</comment>
<dbReference type="OrthoDB" id="9809679at2"/>
<dbReference type="Gene3D" id="3.40.50.300">
    <property type="entry name" value="P-loop containing nucleotide triphosphate hydrolases"/>
    <property type="match status" value="1"/>
</dbReference>
<dbReference type="HAMAP" id="MF_02040">
    <property type="entry name" value="Mrp_NBP35"/>
    <property type="match status" value="1"/>
</dbReference>
<evidence type="ECO:0000313" key="9">
    <source>
        <dbReference type="Proteomes" id="UP000254134"/>
    </source>
</evidence>
<reference evidence="9" key="2">
    <citation type="journal article" date="2019" name="MicrobiologyOpen">
        <title>High-quality draft genome sequence of Gaiella occulta isolated from a 150 meter deep mineral water borehole and comparison with the genome sequences of other deep-branching lineages of the phylum Actinobacteria.</title>
        <authorList>
            <person name="Severino R."/>
            <person name="Froufe H.J.C."/>
            <person name="Barroso C."/>
            <person name="Albuquerque L."/>
            <person name="Lobo-da-Cunha A."/>
            <person name="da Costa M.S."/>
            <person name="Egas C."/>
        </authorList>
    </citation>
    <scope>NUCLEOTIDE SEQUENCE [LARGE SCALE GENOMIC DNA]</scope>
    <source>
        <strain evidence="9">F2-233</strain>
    </source>
</reference>
<feature type="binding site" evidence="6">
    <location>
        <begin position="117"/>
        <end position="124"/>
    </location>
    <ligand>
        <name>ATP</name>
        <dbReference type="ChEBI" id="CHEBI:30616"/>
    </ligand>
</feature>
<dbReference type="GO" id="GO:0140663">
    <property type="term" value="F:ATP-dependent FeS chaperone activity"/>
    <property type="evidence" value="ECO:0007669"/>
    <property type="project" value="InterPro"/>
</dbReference>
<dbReference type="GO" id="GO:0016887">
    <property type="term" value="F:ATP hydrolysis activity"/>
    <property type="evidence" value="ECO:0007669"/>
    <property type="project" value="UniProtKB-UniRule"/>
</dbReference>
<dbReference type="GO" id="GO:0016226">
    <property type="term" value="P:iron-sulfur cluster assembly"/>
    <property type="evidence" value="ECO:0007669"/>
    <property type="project" value="InterPro"/>
</dbReference>
<gene>
    <name evidence="8" type="ORF">Gocc_2260</name>
</gene>
<evidence type="ECO:0000256" key="6">
    <source>
        <dbReference type="HAMAP-Rule" id="MF_02040"/>
    </source>
</evidence>
<evidence type="ECO:0000313" key="8">
    <source>
        <dbReference type="EMBL" id="RDI74163.1"/>
    </source>
</evidence>
<dbReference type="InterPro" id="IPR027417">
    <property type="entry name" value="P-loop_NTPase"/>
</dbReference>
<keyword evidence="2 6" id="KW-0547">Nucleotide-binding</keyword>
<dbReference type="GO" id="GO:0005524">
    <property type="term" value="F:ATP binding"/>
    <property type="evidence" value="ECO:0007669"/>
    <property type="project" value="UniProtKB-UniRule"/>
</dbReference>
<name>A0A7M2YVK3_9ACTN</name>